<name>A0A5K7YDI7_9BACT</name>
<proteinExistence type="predicted"/>
<accession>A0A5K7YDI7</accession>
<reference evidence="2 3" key="1">
    <citation type="submission" date="2019-11" db="EMBL/GenBank/DDBJ databases">
        <title>Comparative genomics of hydrocarbon-degrading Desulfosarcina strains.</title>
        <authorList>
            <person name="Watanabe M."/>
            <person name="Kojima H."/>
            <person name="Fukui M."/>
        </authorList>
    </citation>
    <scope>NUCLEOTIDE SEQUENCE [LARGE SCALE GENOMIC DNA]</scope>
    <source>
        <strain evidence="2 3">PL12</strain>
    </source>
</reference>
<keyword evidence="3" id="KW-1185">Reference proteome</keyword>
<dbReference type="NCBIfam" id="NF041863">
    <property type="entry name" value="DVU0524_fam"/>
    <property type="match status" value="1"/>
</dbReference>
<evidence type="ECO:0000313" key="2">
    <source>
        <dbReference type="EMBL" id="BBO67552.1"/>
    </source>
</evidence>
<dbReference type="AlphaFoldDB" id="A0A5K7YDI7"/>
<gene>
    <name evidence="2" type="ORF">DSCA_14820</name>
</gene>
<protein>
    <submittedName>
        <fullName evidence="2">Uncharacterized protein</fullName>
    </submittedName>
</protein>
<sequence>MQIQSYQIHNVLKVYRRQLSQGKSNHPQQMNPQTTDSDAVTLSAEGKSQSIIEKVADSVIKKITTVDPGFAFGSEAAGQTQDTEKEVHRARRENSFFFNTIDGDNQKETRSIPVDDSQVLMNRLDELAKIAVNRKAEKTV</sequence>
<feature type="region of interest" description="Disordered" evidence="1">
    <location>
        <begin position="20"/>
        <end position="39"/>
    </location>
</feature>
<dbReference type="EMBL" id="AP021874">
    <property type="protein sequence ID" value="BBO67552.1"/>
    <property type="molecule type" value="Genomic_DNA"/>
</dbReference>
<evidence type="ECO:0000313" key="3">
    <source>
        <dbReference type="Proteomes" id="UP000427906"/>
    </source>
</evidence>
<evidence type="ECO:0000256" key="1">
    <source>
        <dbReference type="SAM" id="MobiDB-lite"/>
    </source>
</evidence>
<organism evidence="2 3">
    <name type="scientific">Desulfosarcina alkanivorans</name>
    <dbReference type="NCBI Taxonomy" id="571177"/>
    <lineage>
        <taxon>Bacteria</taxon>
        <taxon>Pseudomonadati</taxon>
        <taxon>Thermodesulfobacteriota</taxon>
        <taxon>Desulfobacteria</taxon>
        <taxon>Desulfobacterales</taxon>
        <taxon>Desulfosarcinaceae</taxon>
        <taxon>Desulfosarcina</taxon>
    </lineage>
</organism>
<dbReference type="InterPro" id="IPR049840">
    <property type="entry name" value="DVU0524-like"/>
</dbReference>
<dbReference type="Proteomes" id="UP000427906">
    <property type="component" value="Chromosome"/>
</dbReference>
<dbReference type="KEGG" id="dalk:DSCA_14820"/>